<gene>
    <name evidence="1" type="ORF">METZ01_LOCUS277862</name>
</gene>
<accession>A0A382KKL8</accession>
<dbReference type="Gene3D" id="3.20.20.70">
    <property type="entry name" value="Aldolase class I"/>
    <property type="match status" value="1"/>
</dbReference>
<protein>
    <recommendedName>
        <fullName evidence="2">Nitronate monooxygenase domain-containing protein</fullName>
    </recommendedName>
</protein>
<dbReference type="InterPro" id="IPR013785">
    <property type="entry name" value="Aldolase_TIM"/>
</dbReference>
<dbReference type="AlphaFoldDB" id="A0A382KKL8"/>
<feature type="non-terminal residue" evidence="1">
    <location>
        <position position="238"/>
    </location>
</feature>
<proteinExistence type="predicted"/>
<organism evidence="1">
    <name type="scientific">marine metagenome</name>
    <dbReference type="NCBI Taxonomy" id="408172"/>
    <lineage>
        <taxon>unclassified sequences</taxon>
        <taxon>metagenomes</taxon>
        <taxon>ecological metagenomes</taxon>
    </lineage>
</organism>
<dbReference type="SUPFAM" id="SSF51569">
    <property type="entry name" value="Aldolase"/>
    <property type="match status" value="1"/>
</dbReference>
<evidence type="ECO:0000313" key="1">
    <source>
        <dbReference type="EMBL" id="SVC25008.1"/>
    </source>
</evidence>
<name>A0A382KKL8_9ZZZZ</name>
<evidence type="ECO:0008006" key="2">
    <source>
        <dbReference type="Google" id="ProtNLM"/>
    </source>
</evidence>
<dbReference type="EMBL" id="UINC01081298">
    <property type="protein sequence ID" value="SVC25008.1"/>
    <property type="molecule type" value="Genomic_DNA"/>
</dbReference>
<sequence>MESSYNKDPKRVEKVLRSKGIVVVMGRGHVKGPGDVINTVTAVVDAGYIAEVTFRIPEEILKEAMSDLLKMRDTRFRENPEDPMVLGIGSIINPKEMETAIDMGFDMIVSPDSGMGGYREKIDSVKMTRKAGVFHIPGAFSPSEFSYFLEREDGLEPDGIKIFNSSVYGPSGVGGLLAPYQRERHQNKLINVTGGVNAKTGPGFQQQILKYGFSPVLGMSAPLSLVSETGKVGDPETI</sequence>
<reference evidence="1" key="1">
    <citation type="submission" date="2018-05" db="EMBL/GenBank/DDBJ databases">
        <authorList>
            <person name="Lanie J.A."/>
            <person name="Ng W.-L."/>
            <person name="Kazmierczak K.M."/>
            <person name="Andrzejewski T.M."/>
            <person name="Davidsen T.M."/>
            <person name="Wayne K.J."/>
            <person name="Tettelin H."/>
            <person name="Glass J.I."/>
            <person name="Rusch D."/>
            <person name="Podicherti R."/>
            <person name="Tsui H.-C.T."/>
            <person name="Winkler M.E."/>
        </authorList>
    </citation>
    <scope>NUCLEOTIDE SEQUENCE</scope>
</reference>